<reference evidence="8" key="1">
    <citation type="journal article" date="2005" name="Nature">
        <title>Sequencing of Aspergillus nidulans and comparative analysis with A. fumigatus and A. oryzae.</title>
        <authorList>
            <person name="Galagan J.E."/>
            <person name="Calvo S.E."/>
            <person name="Cuomo C."/>
            <person name="Ma L.J."/>
            <person name="Wortman J.R."/>
            <person name="Batzoglou S."/>
            <person name="Lee S.I."/>
            <person name="Basturkmen M."/>
            <person name="Spevak C.C."/>
            <person name="Clutterbuck J."/>
            <person name="Kapitonov V."/>
            <person name="Jurka J."/>
            <person name="Scazzocchio C."/>
            <person name="Farman M."/>
            <person name="Butler J."/>
            <person name="Purcell S."/>
            <person name="Harris S."/>
            <person name="Braus G.H."/>
            <person name="Draht O."/>
            <person name="Busch S."/>
            <person name="D'Enfert C."/>
            <person name="Bouchier C."/>
            <person name="Goldman G.H."/>
            <person name="Bell-Pedersen D."/>
            <person name="Griffiths-Jones S."/>
            <person name="Doonan J.H."/>
            <person name="Yu J."/>
            <person name="Vienken K."/>
            <person name="Pain A."/>
            <person name="Freitag M."/>
            <person name="Selker E.U."/>
            <person name="Archer D.B."/>
            <person name="Penalva M.A."/>
            <person name="Oakley B.R."/>
            <person name="Momany M."/>
            <person name="Tanaka T."/>
            <person name="Kumagai T."/>
            <person name="Asai K."/>
            <person name="Machida M."/>
            <person name="Nierman W.C."/>
            <person name="Denning D.W."/>
            <person name="Caddick M."/>
            <person name="Hynes M."/>
            <person name="Paoletti M."/>
            <person name="Fischer R."/>
            <person name="Miller B."/>
            <person name="Dyer P."/>
            <person name="Sachs M.S."/>
            <person name="Osmani S.A."/>
            <person name="Birren B.W."/>
        </authorList>
    </citation>
    <scope>NUCLEOTIDE SEQUENCE [LARGE SCALE GENOMIC DNA]</scope>
    <source>
        <strain evidence="8">FGSC A4 / ATCC 38163 / CBS 112.46 / NRRL 194 / M139</strain>
    </source>
</reference>
<dbReference type="VEuPathDB" id="FungiDB:AN10821"/>
<keyword evidence="4" id="KW-0732">Signal</keyword>
<gene>
    <name evidence="7" type="ORF">ANIA_10821</name>
</gene>
<proteinExistence type="predicted"/>
<dbReference type="OMA" id="DYWPARP"/>
<dbReference type="PANTHER" id="PTHR11474">
    <property type="entry name" value="TYROSINASE FAMILY MEMBER"/>
    <property type="match status" value="1"/>
</dbReference>
<reference evidence="8" key="2">
    <citation type="journal article" date="2009" name="Fungal Genet. Biol.">
        <title>The 2008 update of the Aspergillus nidulans genome annotation: a community effort.</title>
        <authorList>
            <person name="Wortman J.R."/>
            <person name="Gilsenan J.M."/>
            <person name="Joardar V."/>
            <person name="Deegan J."/>
            <person name="Clutterbuck J."/>
            <person name="Andersen M.R."/>
            <person name="Archer D."/>
            <person name="Bencina M."/>
            <person name="Braus G."/>
            <person name="Coutinho P."/>
            <person name="von Dohren H."/>
            <person name="Doonan J."/>
            <person name="Driessen A.J."/>
            <person name="Durek P."/>
            <person name="Espeso E."/>
            <person name="Fekete E."/>
            <person name="Flipphi M."/>
            <person name="Estrada C.G."/>
            <person name="Geysens S."/>
            <person name="Goldman G."/>
            <person name="de Groot P.W."/>
            <person name="Hansen K."/>
            <person name="Harris S.D."/>
            <person name="Heinekamp T."/>
            <person name="Helmstaedt K."/>
            <person name="Henrissat B."/>
            <person name="Hofmann G."/>
            <person name="Homan T."/>
            <person name="Horio T."/>
            <person name="Horiuchi H."/>
            <person name="James S."/>
            <person name="Jones M."/>
            <person name="Karaffa L."/>
            <person name="Karanyi Z."/>
            <person name="Kato M."/>
            <person name="Keller N."/>
            <person name="Kelly D.E."/>
            <person name="Kiel J.A."/>
            <person name="Kim J.M."/>
            <person name="van der Klei I.J."/>
            <person name="Klis F.M."/>
            <person name="Kovalchuk A."/>
            <person name="Krasevec N."/>
            <person name="Kubicek C.P."/>
            <person name="Liu B."/>
            <person name="Maccabe A."/>
            <person name="Meyer V."/>
            <person name="Mirabito P."/>
            <person name="Miskei M."/>
            <person name="Mos M."/>
            <person name="Mullins J."/>
            <person name="Nelson D.R."/>
            <person name="Nielsen J."/>
            <person name="Oakley B.R."/>
            <person name="Osmani S.A."/>
            <person name="Pakula T."/>
            <person name="Paszewski A."/>
            <person name="Paulsen I."/>
            <person name="Pilsyk S."/>
            <person name="Pocsi I."/>
            <person name="Punt P.J."/>
            <person name="Ram A.F."/>
            <person name="Ren Q."/>
            <person name="Robellet X."/>
            <person name="Robson G."/>
            <person name="Seiboth B."/>
            <person name="van Solingen P."/>
            <person name="Specht T."/>
            <person name="Sun J."/>
            <person name="Taheri-Talesh N."/>
            <person name="Takeshita N."/>
            <person name="Ussery D."/>
            <person name="vanKuyk P.A."/>
            <person name="Visser H."/>
            <person name="van de Vondervoort P.J."/>
            <person name="de Vries R.P."/>
            <person name="Walton J."/>
            <person name="Xiang X."/>
            <person name="Xiong Y."/>
            <person name="Zeng A.P."/>
            <person name="Brandt B.W."/>
            <person name="Cornell M.J."/>
            <person name="van den Hondel C.A."/>
            <person name="Visser J."/>
            <person name="Oliver S.G."/>
            <person name="Turner G."/>
        </authorList>
    </citation>
    <scope>GENOME REANNOTATION</scope>
    <source>
        <strain evidence="8">FGSC A4 / ATCC 38163 / CBS 112.46 / NRRL 194 / M139</strain>
    </source>
</reference>
<dbReference type="AlphaFoldDB" id="C8V037"/>
<keyword evidence="1" id="KW-0479">Metal-binding</keyword>
<dbReference type="KEGG" id="ani:ANIA_10821"/>
<feature type="signal peptide" evidence="4">
    <location>
        <begin position="1"/>
        <end position="20"/>
    </location>
</feature>
<sequence length="369" mass="42480">MKFSWLLWFFGLWDQEGTHQVSLKVQDENRKGHHRCTPDVRSVRREWGMLSESERFDYIDALHCMQSKPPILPRDQYPGVRHRMDDFSATHINYTLNIHLSGIFFGWHRHFVYLWEKALQEECGYRGDQPYWDWALSADNISASPIFDGSPTSLSGDGDPIPQDPFFKLVPTNITIPNGSGGGCVTNGPFANMTLNLPDLTFAGDAEFPASAFNYSPHCFTRNLNSHMAQLFTSQRDVDRLLNSHSITELQINIDFSDWPELRKAGIMGPHAVAHMQLGRTMDDFWTAPQDPSFFLHHAQVDRVWTLWQSKDPKRRRWALNGTSSIHNAPTTPEVNLDTELPFGWLDQSRTLREVMSTEDYHLCYKYGS</sequence>
<evidence type="ECO:0000313" key="7">
    <source>
        <dbReference type="EMBL" id="CBF69359.1"/>
    </source>
</evidence>
<dbReference type="InterPro" id="IPR002227">
    <property type="entry name" value="Tyrosinase_Cu-bd"/>
</dbReference>
<feature type="chain" id="PRO_5002992082" description="Tyrosinase copper-binding domain-containing protein" evidence="4">
    <location>
        <begin position="21"/>
        <end position="369"/>
    </location>
</feature>
<dbReference type="InterPro" id="IPR050316">
    <property type="entry name" value="Tyrosinase/Hemocyanin"/>
</dbReference>
<dbReference type="GO" id="GO:0016491">
    <property type="term" value="F:oxidoreductase activity"/>
    <property type="evidence" value="ECO:0007669"/>
    <property type="project" value="UniProtKB-KW"/>
</dbReference>
<dbReference type="InterPro" id="IPR008922">
    <property type="entry name" value="Di-copper_centre_dom_sf"/>
</dbReference>
<dbReference type="Pfam" id="PF00264">
    <property type="entry name" value="Tyrosinase"/>
    <property type="match status" value="1"/>
</dbReference>
<dbReference type="HOGENOM" id="CLU_035914_0_1_1"/>
<name>C8V037_EMENI</name>
<evidence type="ECO:0000259" key="5">
    <source>
        <dbReference type="PROSITE" id="PS00497"/>
    </source>
</evidence>
<dbReference type="GO" id="GO:0046872">
    <property type="term" value="F:metal ion binding"/>
    <property type="evidence" value="ECO:0007669"/>
    <property type="project" value="UniProtKB-KW"/>
</dbReference>
<dbReference type="GeneID" id="74896622"/>
<dbReference type="PROSITE" id="PS00498">
    <property type="entry name" value="TYROSINASE_2"/>
    <property type="match status" value="1"/>
</dbReference>
<dbReference type="RefSeq" id="XP_050466908.1">
    <property type="nucleotide sequence ID" value="XM_050611319.1"/>
</dbReference>
<dbReference type="EMBL" id="BN001301">
    <property type="protein sequence ID" value="CBF69359.1"/>
    <property type="molecule type" value="Genomic_DNA"/>
</dbReference>
<dbReference type="SUPFAM" id="SSF48056">
    <property type="entry name" value="Di-copper centre-containing domain"/>
    <property type="match status" value="1"/>
</dbReference>
<dbReference type="OrthoDB" id="6132182at2759"/>
<evidence type="ECO:0000313" key="8">
    <source>
        <dbReference type="Proteomes" id="UP000000560"/>
    </source>
</evidence>
<evidence type="ECO:0000256" key="3">
    <source>
        <dbReference type="ARBA" id="ARBA00023008"/>
    </source>
</evidence>
<dbReference type="PROSITE" id="PS00497">
    <property type="entry name" value="TYROSINASE_1"/>
    <property type="match status" value="1"/>
</dbReference>
<dbReference type="eggNOG" id="ENOG502RM4B">
    <property type="taxonomic scope" value="Eukaryota"/>
</dbReference>
<dbReference type="PRINTS" id="PR00092">
    <property type="entry name" value="TYROSINASE"/>
</dbReference>
<dbReference type="InParanoid" id="C8V037"/>
<evidence type="ECO:0000256" key="1">
    <source>
        <dbReference type="ARBA" id="ARBA00022723"/>
    </source>
</evidence>
<dbReference type="PANTHER" id="PTHR11474:SF125">
    <property type="entry name" value="N-ACETYL-6-HYDROXYTRYPTOPHAN OXIDASE IVOB-RELATED"/>
    <property type="match status" value="1"/>
</dbReference>
<accession>C8V037</accession>
<keyword evidence="2" id="KW-0560">Oxidoreductase</keyword>
<feature type="domain" description="Tyrosinase copper-binding" evidence="6">
    <location>
        <begin position="291"/>
        <end position="302"/>
    </location>
</feature>
<dbReference type="Proteomes" id="UP000000560">
    <property type="component" value="Chromosome I"/>
</dbReference>
<evidence type="ECO:0000256" key="2">
    <source>
        <dbReference type="ARBA" id="ARBA00023002"/>
    </source>
</evidence>
<keyword evidence="8" id="KW-1185">Reference proteome</keyword>
<evidence type="ECO:0000256" key="4">
    <source>
        <dbReference type="SAM" id="SignalP"/>
    </source>
</evidence>
<keyword evidence="3" id="KW-0186">Copper</keyword>
<evidence type="ECO:0000259" key="6">
    <source>
        <dbReference type="PROSITE" id="PS00498"/>
    </source>
</evidence>
<feature type="domain" description="Tyrosinase copper-binding" evidence="5">
    <location>
        <begin position="99"/>
        <end position="116"/>
    </location>
</feature>
<organism evidence="7 8">
    <name type="scientific">Emericella nidulans (strain FGSC A4 / ATCC 38163 / CBS 112.46 / NRRL 194 / M139)</name>
    <name type="common">Aspergillus nidulans</name>
    <dbReference type="NCBI Taxonomy" id="227321"/>
    <lineage>
        <taxon>Eukaryota</taxon>
        <taxon>Fungi</taxon>
        <taxon>Dikarya</taxon>
        <taxon>Ascomycota</taxon>
        <taxon>Pezizomycotina</taxon>
        <taxon>Eurotiomycetes</taxon>
        <taxon>Eurotiomycetidae</taxon>
        <taxon>Eurotiales</taxon>
        <taxon>Aspergillaceae</taxon>
        <taxon>Aspergillus</taxon>
        <taxon>Aspergillus subgen. Nidulantes</taxon>
    </lineage>
</organism>
<protein>
    <recommendedName>
        <fullName evidence="5 6">Tyrosinase copper-binding domain-containing protein</fullName>
    </recommendedName>
</protein>
<dbReference type="Gene3D" id="1.10.1280.10">
    <property type="entry name" value="Di-copper center containing domain from catechol oxidase"/>
    <property type="match status" value="1"/>
</dbReference>